<evidence type="ECO:0000313" key="1">
    <source>
        <dbReference type="EMBL" id="EGV18844.1"/>
    </source>
</evidence>
<dbReference type="OrthoDB" id="5772485at2"/>
<organism evidence="1 2">
    <name type="scientific">Thiocapsa marina 5811</name>
    <dbReference type="NCBI Taxonomy" id="768671"/>
    <lineage>
        <taxon>Bacteria</taxon>
        <taxon>Pseudomonadati</taxon>
        <taxon>Pseudomonadota</taxon>
        <taxon>Gammaproteobacteria</taxon>
        <taxon>Chromatiales</taxon>
        <taxon>Chromatiaceae</taxon>
        <taxon>Thiocapsa</taxon>
    </lineage>
</organism>
<evidence type="ECO:0000313" key="2">
    <source>
        <dbReference type="Proteomes" id="UP000005459"/>
    </source>
</evidence>
<name>F9U9P6_9GAMM</name>
<dbReference type="RefSeq" id="WP_007192524.1">
    <property type="nucleotide sequence ID" value="NZ_AFWV01000005.1"/>
</dbReference>
<gene>
    <name evidence="1" type="ORF">ThimaDRAFT_1648</name>
</gene>
<proteinExistence type="predicted"/>
<dbReference type="STRING" id="768671.ThimaDRAFT_1648"/>
<accession>F9U9P6</accession>
<dbReference type="EMBL" id="AFWV01000005">
    <property type="protein sequence ID" value="EGV18844.1"/>
    <property type="molecule type" value="Genomic_DNA"/>
</dbReference>
<sequence length="208" mass="22660">MFDASTFFAELALSGVDLRLEEPGRIKVTGNRAARERWLPEIHQHKTAILAWLGARDRASVDCHQRFVVIRADGAELSVSRCPPCTLAEVQADYPDGVCTVEQVPETAVALAPADLALARAILHAWGEDDPVTMQEWMDGLARDPARLRQMRAQAVALGLAGRDASRLWPCGVSPEFRGTQSVPILRYPRGVAGHGRGVSPNQRSSTS</sequence>
<evidence type="ECO:0008006" key="3">
    <source>
        <dbReference type="Google" id="ProtNLM"/>
    </source>
</evidence>
<reference evidence="1 2" key="1">
    <citation type="submission" date="2011-06" db="EMBL/GenBank/DDBJ databases">
        <title>The draft genome of Thiocapsa marina 5811.</title>
        <authorList>
            <consortium name="US DOE Joint Genome Institute (JGI-PGF)"/>
            <person name="Lucas S."/>
            <person name="Han J."/>
            <person name="Cheng J.-F."/>
            <person name="Goodwin L."/>
            <person name="Pitluck S."/>
            <person name="Peters L."/>
            <person name="Land M.L."/>
            <person name="Hauser L."/>
            <person name="Vogl K."/>
            <person name="Liu Z."/>
            <person name="Imhoff J."/>
            <person name="Thiel V."/>
            <person name="Frigaard N.-U."/>
            <person name="Bryant D."/>
            <person name="Woyke T.J."/>
        </authorList>
    </citation>
    <scope>NUCLEOTIDE SEQUENCE [LARGE SCALE GENOMIC DNA]</scope>
    <source>
        <strain evidence="1 2">5811</strain>
    </source>
</reference>
<keyword evidence="2" id="KW-1185">Reference proteome</keyword>
<protein>
    <recommendedName>
        <fullName evidence="3">TubC N-terminal docking domain-containing protein</fullName>
    </recommendedName>
</protein>
<dbReference type="AlphaFoldDB" id="F9U9P6"/>
<dbReference type="Proteomes" id="UP000005459">
    <property type="component" value="Unassembled WGS sequence"/>
</dbReference>